<dbReference type="AlphaFoldDB" id="A0AAD7NHK2"/>
<keyword evidence="3" id="KW-1185">Reference proteome</keyword>
<feature type="domain" description="DUF7918" evidence="1">
    <location>
        <begin position="11"/>
        <end position="213"/>
    </location>
</feature>
<comment type="caution">
    <text evidence="2">The sequence shown here is derived from an EMBL/GenBank/DDBJ whole genome shotgun (WGS) entry which is preliminary data.</text>
</comment>
<dbReference type="Pfam" id="PF25534">
    <property type="entry name" value="DUF7918"/>
    <property type="match status" value="1"/>
</dbReference>
<dbReference type="PANTHER" id="PTHR36223:SF1">
    <property type="entry name" value="TRANSCRIPTION ELONGATION FACTOR EAF N-TERMINAL DOMAIN-CONTAINING PROTEIN"/>
    <property type="match status" value="1"/>
</dbReference>
<gene>
    <name evidence="2" type="ORF">B0H16DRAFT_557321</name>
</gene>
<sequence length="281" mass="30453">MLQLGNFSAWISIDGKAATEYDVEISDDKKTATCWIASELGKRFSVHWVNSSYRGDTSGHVKMDGNSCGGKIIFGRTLPTTAVKDGVPDGPYAVKPFVFSSLSLTDDDAYLGGGPGTSNQLQDLGLIELSIIPVRVSASRQHAAANPARDLSALKVHERSKKAVTQQVTLGQSEGLARPLSFSHTTRAGPDLVTFRFKYRPLDILRANGIAPQGTQQLKRKASVEVSVDEDVKPSVKKEKKPRVGVKYESGGVIDLTEDDPPVRRKKVKLEGFSGQIIDLT</sequence>
<evidence type="ECO:0000313" key="2">
    <source>
        <dbReference type="EMBL" id="KAJ7761011.1"/>
    </source>
</evidence>
<accession>A0AAD7NHK2</accession>
<dbReference type="PANTHER" id="PTHR36223">
    <property type="entry name" value="BETA-LACTAMASE-TYPE TRANSPEPTIDASE FOLD DOMAIN CONTAINING PROTEIN"/>
    <property type="match status" value="1"/>
</dbReference>
<dbReference type="Proteomes" id="UP001215598">
    <property type="component" value="Unassembled WGS sequence"/>
</dbReference>
<reference evidence="2" key="1">
    <citation type="submission" date="2023-03" db="EMBL/GenBank/DDBJ databases">
        <title>Massive genome expansion in bonnet fungi (Mycena s.s.) driven by repeated elements and novel gene families across ecological guilds.</title>
        <authorList>
            <consortium name="Lawrence Berkeley National Laboratory"/>
            <person name="Harder C.B."/>
            <person name="Miyauchi S."/>
            <person name="Viragh M."/>
            <person name="Kuo A."/>
            <person name="Thoen E."/>
            <person name="Andreopoulos B."/>
            <person name="Lu D."/>
            <person name="Skrede I."/>
            <person name="Drula E."/>
            <person name="Henrissat B."/>
            <person name="Morin E."/>
            <person name="Kohler A."/>
            <person name="Barry K."/>
            <person name="LaButti K."/>
            <person name="Morin E."/>
            <person name="Salamov A."/>
            <person name="Lipzen A."/>
            <person name="Mereny Z."/>
            <person name="Hegedus B."/>
            <person name="Baldrian P."/>
            <person name="Stursova M."/>
            <person name="Weitz H."/>
            <person name="Taylor A."/>
            <person name="Grigoriev I.V."/>
            <person name="Nagy L.G."/>
            <person name="Martin F."/>
            <person name="Kauserud H."/>
        </authorList>
    </citation>
    <scope>NUCLEOTIDE SEQUENCE</scope>
    <source>
        <strain evidence="2">CBHHK182m</strain>
    </source>
</reference>
<organism evidence="2 3">
    <name type="scientific">Mycena metata</name>
    <dbReference type="NCBI Taxonomy" id="1033252"/>
    <lineage>
        <taxon>Eukaryota</taxon>
        <taxon>Fungi</taxon>
        <taxon>Dikarya</taxon>
        <taxon>Basidiomycota</taxon>
        <taxon>Agaricomycotina</taxon>
        <taxon>Agaricomycetes</taxon>
        <taxon>Agaricomycetidae</taxon>
        <taxon>Agaricales</taxon>
        <taxon>Marasmiineae</taxon>
        <taxon>Mycenaceae</taxon>
        <taxon>Mycena</taxon>
    </lineage>
</organism>
<evidence type="ECO:0000259" key="1">
    <source>
        <dbReference type="Pfam" id="PF25534"/>
    </source>
</evidence>
<dbReference type="InterPro" id="IPR057678">
    <property type="entry name" value="DUF7918"/>
</dbReference>
<proteinExistence type="predicted"/>
<evidence type="ECO:0000313" key="3">
    <source>
        <dbReference type="Proteomes" id="UP001215598"/>
    </source>
</evidence>
<protein>
    <recommendedName>
        <fullName evidence="1">DUF7918 domain-containing protein</fullName>
    </recommendedName>
</protein>
<name>A0AAD7NHK2_9AGAR</name>
<dbReference type="EMBL" id="JARKIB010000036">
    <property type="protein sequence ID" value="KAJ7761011.1"/>
    <property type="molecule type" value="Genomic_DNA"/>
</dbReference>